<comment type="caution">
    <text evidence="7">The sequence shown here is derived from an EMBL/GenBank/DDBJ whole genome shotgun (WGS) entry which is preliminary data.</text>
</comment>
<reference evidence="7 8" key="1">
    <citation type="submission" date="2024-07" db="EMBL/GenBank/DDBJ databases">
        <title>Chromosome-level genome assembly of the water stick insect Ranatra chinensis (Heteroptera: Nepidae).</title>
        <authorList>
            <person name="Liu X."/>
        </authorList>
    </citation>
    <scope>NUCLEOTIDE SEQUENCE [LARGE SCALE GENOMIC DNA]</scope>
    <source>
        <strain evidence="7">Cailab_2021Rc</strain>
        <tissue evidence="7">Muscle</tissue>
    </source>
</reference>
<dbReference type="GO" id="GO:0016740">
    <property type="term" value="F:transferase activity"/>
    <property type="evidence" value="ECO:0007669"/>
    <property type="project" value="UniProtKB-KW"/>
</dbReference>
<evidence type="ECO:0000256" key="5">
    <source>
        <dbReference type="ARBA" id="ARBA00033740"/>
    </source>
</evidence>
<name>A0ABD0YYU2_9HEMI</name>
<dbReference type="PANTHER" id="PTHR11525">
    <property type="entry name" value="FARNESYL-PYROPHOSPHATE SYNTHETASE"/>
    <property type="match status" value="1"/>
</dbReference>
<dbReference type="GO" id="GO:0042811">
    <property type="term" value="P:pheromone biosynthetic process"/>
    <property type="evidence" value="ECO:0007669"/>
    <property type="project" value="UniProtKB-ARBA"/>
</dbReference>
<accession>A0ABD0YYU2</accession>
<comment type="pathway">
    <text evidence="5">Pheromone biosynthesis.</text>
</comment>
<dbReference type="CDD" id="cd00867">
    <property type="entry name" value="Trans_IPPS"/>
    <property type="match status" value="1"/>
</dbReference>
<comment type="similarity">
    <text evidence="6">Belongs to the FPP/GGPP synthase family.</text>
</comment>
<keyword evidence="2 6" id="KW-0808">Transferase</keyword>
<evidence type="ECO:0000313" key="8">
    <source>
        <dbReference type="Proteomes" id="UP001558652"/>
    </source>
</evidence>
<dbReference type="EMBL" id="JBFDAA010000001">
    <property type="protein sequence ID" value="KAL1140886.1"/>
    <property type="molecule type" value="Genomic_DNA"/>
</dbReference>
<comment type="cofactor">
    <cofactor evidence="1">
        <name>Mg(2+)</name>
        <dbReference type="ChEBI" id="CHEBI:18420"/>
    </cofactor>
</comment>
<dbReference type="InterPro" id="IPR000092">
    <property type="entry name" value="Polyprenyl_synt"/>
</dbReference>
<dbReference type="GO" id="GO:0006720">
    <property type="term" value="P:isoprenoid metabolic process"/>
    <property type="evidence" value="ECO:0007669"/>
    <property type="project" value="UniProtKB-ARBA"/>
</dbReference>
<evidence type="ECO:0000256" key="1">
    <source>
        <dbReference type="ARBA" id="ARBA00001946"/>
    </source>
</evidence>
<proteinExistence type="inferred from homology"/>
<dbReference type="InterPro" id="IPR008949">
    <property type="entry name" value="Isoprenoid_synthase_dom_sf"/>
</dbReference>
<keyword evidence="4" id="KW-0460">Magnesium</keyword>
<keyword evidence="8" id="KW-1185">Reference proteome</keyword>
<dbReference type="PANTHER" id="PTHR11525:SF0">
    <property type="entry name" value="FARNESYL PYROPHOSPHATE SYNTHASE"/>
    <property type="match status" value="1"/>
</dbReference>
<evidence type="ECO:0000313" key="7">
    <source>
        <dbReference type="EMBL" id="KAL1140886.1"/>
    </source>
</evidence>
<evidence type="ECO:0000256" key="2">
    <source>
        <dbReference type="ARBA" id="ARBA00022679"/>
    </source>
</evidence>
<dbReference type="SUPFAM" id="SSF48576">
    <property type="entry name" value="Terpenoid synthases"/>
    <property type="match status" value="1"/>
</dbReference>
<dbReference type="AlphaFoldDB" id="A0ABD0YYU2"/>
<dbReference type="Gene3D" id="1.10.600.10">
    <property type="entry name" value="Farnesyl Diphosphate Synthase"/>
    <property type="match status" value="1"/>
</dbReference>
<organism evidence="7 8">
    <name type="scientific">Ranatra chinensis</name>
    <dbReference type="NCBI Taxonomy" id="642074"/>
    <lineage>
        <taxon>Eukaryota</taxon>
        <taxon>Metazoa</taxon>
        <taxon>Ecdysozoa</taxon>
        <taxon>Arthropoda</taxon>
        <taxon>Hexapoda</taxon>
        <taxon>Insecta</taxon>
        <taxon>Pterygota</taxon>
        <taxon>Neoptera</taxon>
        <taxon>Paraneoptera</taxon>
        <taxon>Hemiptera</taxon>
        <taxon>Heteroptera</taxon>
        <taxon>Panheteroptera</taxon>
        <taxon>Nepomorpha</taxon>
        <taxon>Nepidae</taxon>
        <taxon>Ranatrinae</taxon>
        <taxon>Ranatra</taxon>
    </lineage>
</organism>
<dbReference type="Pfam" id="PF00348">
    <property type="entry name" value="polyprenyl_synt"/>
    <property type="match status" value="1"/>
</dbReference>
<dbReference type="GO" id="GO:0046872">
    <property type="term" value="F:metal ion binding"/>
    <property type="evidence" value="ECO:0007669"/>
    <property type="project" value="UniProtKB-KW"/>
</dbReference>
<protein>
    <submittedName>
        <fullName evidence="7">Uncharacterized protein</fullName>
    </submittedName>
</protein>
<sequence length="415" mass="47432">MASKRLNMFRKNKTQETTENGALYKGCDIVQYPKCQQHRHTNGYTAKMCWSNTSSAFVSGGTNGRHPDDTDGSKYLETVNRVVIPACLQLVHQDFPDYKHRLNQLLTENAILFPNWSATIDIVYKRLTKDKLTDQNLTNMWILRACIDIMASSATLLDDISDGAGVRQERAAWHETCAGGAPAAVYDALLMISLPYYLVGKFMRHHQHYTSLITKIGQLSYTGCMGVSLEMFSTGADQRSQLSPEKVLYVNGQKLAPYFQMLPTFGMLMAGRSDEKSITAMESIFYQFGVMEQYWNDLNDYWKSMKNLGHSIGDIERGALTWMSAYAIQTLDEDRRKIFKECYGSSDSGKCARIRQIYNHMNIPKLYMEFLKRKDKELNEIIATMDDPKLRQICFDYKQWLIGGLESKQVNAICK</sequence>
<dbReference type="InterPro" id="IPR039702">
    <property type="entry name" value="FPS1-like"/>
</dbReference>
<evidence type="ECO:0000256" key="6">
    <source>
        <dbReference type="RuleBase" id="RU004466"/>
    </source>
</evidence>
<evidence type="ECO:0000256" key="4">
    <source>
        <dbReference type="ARBA" id="ARBA00022842"/>
    </source>
</evidence>
<dbReference type="Proteomes" id="UP001558652">
    <property type="component" value="Unassembled WGS sequence"/>
</dbReference>
<keyword evidence="3" id="KW-0479">Metal-binding</keyword>
<gene>
    <name evidence="7" type="ORF">AAG570_000814</name>
</gene>
<evidence type="ECO:0000256" key="3">
    <source>
        <dbReference type="ARBA" id="ARBA00022723"/>
    </source>
</evidence>